<protein>
    <submittedName>
        <fullName evidence="4">Stathmin</fullName>
    </submittedName>
</protein>
<proteinExistence type="predicted"/>
<accession>A0A183TK18</accession>
<evidence type="ECO:0000313" key="3">
    <source>
        <dbReference type="Proteomes" id="UP000275846"/>
    </source>
</evidence>
<evidence type="ECO:0000313" key="2">
    <source>
        <dbReference type="EMBL" id="VDM03202.1"/>
    </source>
</evidence>
<dbReference type="GO" id="GO:0031110">
    <property type="term" value="P:regulation of microtubule polymerization or depolymerization"/>
    <property type="evidence" value="ECO:0007669"/>
    <property type="project" value="InterPro"/>
</dbReference>
<reference evidence="2 3" key="2">
    <citation type="submission" date="2018-11" db="EMBL/GenBank/DDBJ databases">
        <authorList>
            <consortium name="Pathogen Informatics"/>
        </authorList>
    </citation>
    <scope>NUCLEOTIDE SEQUENCE [LARGE SCALE GENOMIC DNA]</scope>
    <source>
        <strain evidence="2 3">NST_G2</strain>
    </source>
</reference>
<keyword evidence="3" id="KW-1185">Reference proteome</keyword>
<dbReference type="SUPFAM" id="SSF101494">
    <property type="entry name" value="Stathmin"/>
    <property type="match status" value="1"/>
</dbReference>
<dbReference type="EMBL" id="UYSU01041574">
    <property type="protein sequence ID" value="VDM03202.1"/>
    <property type="molecule type" value="Genomic_DNA"/>
</dbReference>
<dbReference type="AlphaFoldDB" id="A0A183TK18"/>
<evidence type="ECO:0000256" key="1">
    <source>
        <dbReference type="SAM" id="MobiDB-lite"/>
    </source>
</evidence>
<gene>
    <name evidence="2" type="ORF">SSLN_LOCUS16816</name>
</gene>
<reference evidence="4" key="1">
    <citation type="submission" date="2016-06" db="UniProtKB">
        <authorList>
            <consortium name="WormBaseParasite"/>
        </authorList>
    </citation>
    <scope>IDENTIFICATION</scope>
</reference>
<name>A0A183TK18_SCHSO</name>
<sequence>MEGGRNSEYFEIPLEDDAALKSPKSPFTPRALTKPKSAPVSASDLAKKLETASERRSRALQETKDKNEQHVQKVTATVKDTKESTEHRIAELKENLEMDLALKDRRRQQILEEKIGSVKKEVSPPMKSMYSCSRLRK</sequence>
<dbReference type="OrthoDB" id="6266073at2759"/>
<dbReference type="InterPro" id="IPR036002">
    <property type="entry name" value="Stathmin_sf"/>
</dbReference>
<feature type="region of interest" description="Disordered" evidence="1">
    <location>
        <begin position="1"/>
        <end position="83"/>
    </location>
</feature>
<dbReference type="Proteomes" id="UP000275846">
    <property type="component" value="Unassembled WGS sequence"/>
</dbReference>
<feature type="compositionally biased region" description="Basic and acidic residues" evidence="1">
    <location>
        <begin position="45"/>
        <end position="71"/>
    </location>
</feature>
<evidence type="ECO:0000313" key="4">
    <source>
        <dbReference type="WBParaSite" id="SSLN_0001745801-mRNA-1"/>
    </source>
</evidence>
<organism evidence="4">
    <name type="scientific">Schistocephalus solidus</name>
    <name type="common">Tapeworm</name>
    <dbReference type="NCBI Taxonomy" id="70667"/>
    <lineage>
        <taxon>Eukaryota</taxon>
        <taxon>Metazoa</taxon>
        <taxon>Spiralia</taxon>
        <taxon>Lophotrochozoa</taxon>
        <taxon>Platyhelminthes</taxon>
        <taxon>Cestoda</taxon>
        <taxon>Eucestoda</taxon>
        <taxon>Diphyllobothriidea</taxon>
        <taxon>Diphyllobothriidae</taxon>
        <taxon>Schistocephalus</taxon>
    </lineage>
</organism>
<dbReference type="WBParaSite" id="SSLN_0001745801-mRNA-1">
    <property type="protein sequence ID" value="SSLN_0001745801-mRNA-1"/>
    <property type="gene ID" value="SSLN_0001745801"/>
</dbReference>